<protein>
    <submittedName>
        <fullName evidence="1">Uncharacterized protein</fullName>
    </submittedName>
</protein>
<dbReference type="AlphaFoldDB" id="A0AAV0YK40"/>
<reference evidence="1 2" key="1">
    <citation type="submission" date="2023-01" db="EMBL/GenBank/DDBJ databases">
        <authorList>
            <person name="Kreplak J."/>
        </authorList>
    </citation>
    <scope>NUCLEOTIDE SEQUENCE [LARGE SCALE GENOMIC DNA]</scope>
</reference>
<sequence>MFSPLKCVITRFSSTEYALELPSLQCYFREQSLIRVLPSAVSLFQFLLLSSEMHIGGFDTTFYLPSVTSTFREILVQWLLVLPGLRLSSVRLVLDPMDIGRVDTRYLFSIPWRLDNVLIVLVQKGTVTIWSRPVDTASSRHRQFPEELSLSLSSPHRYRRDILHSFFDSTSRQHLLQTFHLFNLVL</sequence>
<accession>A0AAV0YK40</accession>
<keyword evidence="2" id="KW-1185">Reference proteome</keyword>
<name>A0AAV0YK40_VICFA</name>
<proteinExistence type="predicted"/>
<gene>
    <name evidence="1" type="ORF">VFH_I213160</name>
</gene>
<evidence type="ECO:0000313" key="1">
    <source>
        <dbReference type="EMBL" id="CAI8585578.1"/>
    </source>
</evidence>
<evidence type="ECO:0000313" key="2">
    <source>
        <dbReference type="Proteomes" id="UP001157006"/>
    </source>
</evidence>
<organism evidence="1 2">
    <name type="scientific">Vicia faba</name>
    <name type="common">Broad bean</name>
    <name type="synonym">Faba vulgaris</name>
    <dbReference type="NCBI Taxonomy" id="3906"/>
    <lineage>
        <taxon>Eukaryota</taxon>
        <taxon>Viridiplantae</taxon>
        <taxon>Streptophyta</taxon>
        <taxon>Embryophyta</taxon>
        <taxon>Tracheophyta</taxon>
        <taxon>Spermatophyta</taxon>
        <taxon>Magnoliopsida</taxon>
        <taxon>eudicotyledons</taxon>
        <taxon>Gunneridae</taxon>
        <taxon>Pentapetalae</taxon>
        <taxon>rosids</taxon>
        <taxon>fabids</taxon>
        <taxon>Fabales</taxon>
        <taxon>Fabaceae</taxon>
        <taxon>Papilionoideae</taxon>
        <taxon>50 kb inversion clade</taxon>
        <taxon>NPAAA clade</taxon>
        <taxon>Hologalegina</taxon>
        <taxon>IRL clade</taxon>
        <taxon>Fabeae</taxon>
        <taxon>Vicia</taxon>
    </lineage>
</organism>
<dbReference type="Proteomes" id="UP001157006">
    <property type="component" value="Chromosome 1L"/>
</dbReference>
<dbReference type="EMBL" id="OX451736">
    <property type="protein sequence ID" value="CAI8585578.1"/>
    <property type="molecule type" value="Genomic_DNA"/>
</dbReference>